<feature type="compositionally biased region" description="Basic and acidic residues" evidence="1">
    <location>
        <begin position="135"/>
        <end position="144"/>
    </location>
</feature>
<feature type="compositionally biased region" description="Polar residues" evidence="1">
    <location>
        <begin position="89"/>
        <end position="104"/>
    </location>
</feature>
<sequence>MPTQPGLTRHRSRVGFGHCFSARTWPVYILTRDPSAFEYVEKKRKRDAYLANVIKRKKEREENFRKQDEEEAKKKEQKEALKKQKDSAAPTQTRPVQKAASRSNPPEEPPKKKIQAVTIASPLPIEPPAAPAKELPQEPKEPKKAPAPKLPLRKAWVDSSYKDALPGLLDECVNTTLNVESNGHCGF</sequence>
<accession>A0A2N5SL35</accession>
<evidence type="ECO:0000313" key="2">
    <source>
        <dbReference type="EMBL" id="PLW13921.1"/>
    </source>
</evidence>
<protein>
    <submittedName>
        <fullName evidence="2">Uncharacterized protein</fullName>
    </submittedName>
</protein>
<keyword evidence="3" id="KW-1185">Reference proteome</keyword>
<organism evidence="2 3">
    <name type="scientific">Puccinia coronata f. sp. avenae</name>
    <dbReference type="NCBI Taxonomy" id="200324"/>
    <lineage>
        <taxon>Eukaryota</taxon>
        <taxon>Fungi</taxon>
        <taxon>Dikarya</taxon>
        <taxon>Basidiomycota</taxon>
        <taxon>Pucciniomycotina</taxon>
        <taxon>Pucciniomycetes</taxon>
        <taxon>Pucciniales</taxon>
        <taxon>Pucciniaceae</taxon>
        <taxon>Puccinia</taxon>
    </lineage>
</organism>
<gene>
    <name evidence="2" type="ORF">PCANC_20272</name>
</gene>
<proteinExistence type="predicted"/>
<dbReference type="AlphaFoldDB" id="A0A2N5SL35"/>
<dbReference type="OrthoDB" id="10634601at2759"/>
<feature type="compositionally biased region" description="Basic and acidic residues" evidence="1">
    <location>
        <begin position="59"/>
        <end position="86"/>
    </location>
</feature>
<dbReference type="Proteomes" id="UP000235388">
    <property type="component" value="Unassembled WGS sequence"/>
</dbReference>
<reference evidence="2 3" key="1">
    <citation type="submission" date="2017-11" db="EMBL/GenBank/DDBJ databases">
        <title>De novo assembly and phasing of dikaryotic genomes from two isolates of Puccinia coronata f. sp. avenae, the causal agent of oat crown rust.</title>
        <authorList>
            <person name="Miller M.E."/>
            <person name="Zhang Y."/>
            <person name="Omidvar V."/>
            <person name="Sperschneider J."/>
            <person name="Schwessinger B."/>
            <person name="Raley C."/>
            <person name="Palmer J.M."/>
            <person name="Garnica D."/>
            <person name="Upadhyaya N."/>
            <person name="Rathjen J."/>
            <person name="Taylor J.M."/>
            <person name="Park R.F."/>
            <person name="Dodds P.N."/>
            <person name="Hirsch C.D."/>
            <person name="Kianian S.F."/>
            <person name="Figueroa M."/>
        </authorList>
    </citation>
    <scope>NUCLEOTIDE SEQUENCE [LARGE SCALE GENOMIC DNA]</scope>
    <source>
        <strain evidence="2">12NC29</strain>
    </source>
</reference>
<name>A0A2N5SL35_9BASI</name>
<dbReference type="EMBL" id="PGCJ01000935">
    <property type="protein sequence ID" value="PLW13921.1"/>
    <property type="molecule type" value="Genomic_DNA"/>
</dbReference>
<feature type="region of interest" description="Disordered" evidence="1">
    <location>
        <begin position="58"/>
        <end position="151"/>
    </location>
</feature>
<comment type="caution">
    <text evidence="2">The sequence shown here is derived from an EMBL/GenBank/DDBJ whole genome shotgun (WGS) entry which is preliminary data.</text>
</comment>
<evidence type="ECO:0000256" key="1">
    <source>
        <dbReference type="SAM" id="MobiDB-lite"/>
    </source>
</evidence>
<evidence type="ECO:0000313" key="3">
    <source>
        <dbReference type="Proteomes" id="UP000235388"/>
    </source>
</evidence>